<dbReference type="SMART" id="SM00458">
    <property type="entry name" value="RICIN"/>
    <property type="match status" value="1"/>
</dbReference>
<dbReference type="Pfam" id="PF00535">
    <property type="entry name" value="Glycos_transf_2"/>
    <property type="match status" value="1"/>
</dbReference>
<keyword evidence="7" id="KW-1133">Transmembrane helix</keyword>
<feature type="region of interest" description="Disordered" evidence="8">
    <location>
        <begin position="112"/>
        <end position="146"/>
    </location>
</feature>
<keyword evidence="7" id="KW-0472">Membrane</keyword>
<dbReference type="GO" id="GO:0030246">
    <property type="term" value="F:carbohydrate binding"/>
    <property type="evidence" value="ECO:0007669"/>
    <property type="project" value="UniProtKB-KW"/>
</dbReference>
<evidence type="ECO:0000256" key="8">
    <source>
        <dbReference type="SAM" id="MobiDB-lite"/>
    </source>
</evidence>
<protein>
    <recommendedName>
        <fullName evidence="3 7">Polypeptide N-acetylgalactosaminyltransferase</fullName>
        <ecNumber evidence="7">2.4.1.-</ecNumber>
    </recommendedName>
    <alternativeName>
        <fullName evidence="7">Protein-UDP acetylgalactosaminyltransferase</fullName>
    </alternativeName>
</protein>
<dbReference type="PANTHER" id="PTHR11675:SF33">
    <property type="entry name" value="POLYPEPTIDE N-ACETYLGALACTOSAMINYLTRANSFERASE 3"/>
    <property type="match status" value="1"/>
</dbReference>
<reference evidence="10" key="2">
    <citation type="submission" date="2025-08" db="UniProtKB">
        <authorList>
            <consortium name="Ensembl"/>
        </authorList>
    </citation>
    <scope>IDENTIFICATION</scope>
</reference>
<reference evidence="10" key="1">
    <citation type="submission" date="2019-03" db="EMBL/GenBank/DDBJ databases">
        <title>Genome sequencing and reference-guided assembly of Black Bengal Goat (Capra hircus).</title>
        <authorList>
            <person name="Siddiki A.Z."/>
            <person name="Baten A."/>
            <person name="Billah M."/>
            <person name="Alam M.A.U."/>
            <person name="Shawrob K.S.M."/>
            <person name="Saha S."/>
            <person name="Chowdhury M."/>
            <person name="Rahman A.H."/>
            <person name="Stear M."/>
            <person name="Miah G."/>
            <person name="Das G.B."/>
            <person name="Hossain M.M."/>
            <person name="Kumkum M."/>
            <person name="Islam M.S."/>
            <person name="Mollah A.M."/>
            <person name="Ahsan A."/>
            <person name="Tusar F."/>
            <person name="Khan M.K.I."/>
        </authorList>
    </citation>
    <scope>NUCLEOTIDE SEQUENCE [LARGE SCALE GENOMIC DNA]</scope>
</reference>
<keyword evidence="7" id="KW-0464">Manganese</keyword>
<keyword evidence="7" id="KW-0808">Transferase</keyword>
<evidence type="ECO:0000256" key="5">
    <source>
        <dbReference type="ARBA" id="ARBA00023034"/>
    </source>
</evidence>
<dbReference type="Ensembl" id="ENSCHIT00010022345.1">
    <property type="protein sequence ID" value="ENSCHIP00010015917.1"/>
    <property type="gene ID" value="ENSCHIG00010011580.1"/>
</dbReference>
<dbReference type="SUPFAM" id="SSF53448">
    <property type="entry name" value="Nucleotide-diphospho-sugar transferases"/>
    <property type="match status" value="1"/>
</dbReference>
<name>A0A8C2QXU2_CAPHI</name>
<dbReference type="InterPro" id="IPR001173">
    <property type="entry name" value="Glyco_trans_2-like"/>
</dbReference>
<sequence length="606" mass="69624">MAHLKRLVKLHLKRHYHKKFWKLGAVVFFFIIFLILMQREVISVEYSKEESRMERNMKNKNKMFDLMIEAVNNIKDAMPKMQIGAPVRQNIDAGERPCLQGYYTAAELKPVLDRPPQDSNAPGASGKAFKTTNLSAEEQKEKEQRGEAKHCFNAFASDRISLHRDLGPDTRPPECIEQKFKRCPPLPTTSVIIVFHNEAWSTLLRTVHSVLYSSPAILLKEIILVDDASVDEYLHDKLEEYIKQFSIVKIVRQKERKGLITARLLGATVATAETLTFLDAHCECFYGWLEPLLARIAENYTAVVSPDIASIDLNTFEFNKPSPYGSNHNRGNFDWSLSFGWETLPDHEKQRRKDETYPIKTPTFAGGLFSISKDYFEYIGTYDEEMEIWGGENIEMSFRVRHALVNGIQFFVRNHHLKYFINAVLIKHSPSLLIFLQKSFGDLSKRFEIKHRLQCKNFTWYLNNIYPEVYVPDLNPVISGYIKSVGQPLCLDVGENNQGGKPLILYTCHGLGGNQYFEYSAQHEIRHNIQKELCLHAAQGVVQLKACAYKGHKTVATGEQIWEIQKDQLLYNPFFKMCLSASGEHPSLVSCNPSDSLQKWIFNQND</sequence>
<evidence type="ECO:0000256" key="6">
    <source>
        <dbReference type="ARBA" id="ARBA00023157"/>
    </source>
</evidence>
<dbReference type="PANTHER" id="PTHR11675">
    <property type="entry name" value="N-ACETYLGALACTOSAMINYLTRANSFERASE"/>
    <property type="match status" value="1"/>
</dbReference>
<evidence type="ECO:0000256" key="7">
    <source>
        <dbReference type="RuleBase" id="RU361242"/>
    </source>
</evidence>
<dbReference type="InterPro" id="IPR000772">
    <property type="entry name" value="Ricin_B_lectin"/>
</dbReference>
<dbReference type="UniPathway" id="UPA00378"/>
<dbReference type="InterPro" id="IPR029044">
    <property type="entry name" value="Nucleotide-diphossugar_trans"/>
</dbReference>
<evidence type="ECO:0000259" key="9">
    <source>
        <dbReference type="SMART" id="SM00458"/>
    </source>
</evidence>
<dbReference type="FunFam" id="2.80.10.50:FF:000024">
    <property type="entry name" value="Polypeptide N-acetylgalactosaminyltransferase"/>
    <property type="match status" value="1"/>
</dbReference>
<dbReference type="PROSITE" id="PS50231">
    <property type="entry name" value="RICIN_B_LECTIN"/>
    <property type="match status" value="1"/>
</dbReference>
<dbReference type="Gene3D" id="2.80.10.50">
    <property type="match status" value="1"/>
</dbReference>
<comment type="similarity">
    <text evidence="7">Belongs to the glycosyltransferase 2 family. GalNAc-T subfamily.</text>
</comment>
<evidence type="ECO:0000313" key="10">
    <source>
        <dbReference type="Ensembl" id="ENSCHIP00010015917.1"/>
    </source>
</evidence>
<organism evidence="10">
    <name type="scientific">Capra hircus</name>
    <name type="common">Goat</name>
    <dbReference type="NCBI Taxonomy" id="9925"/>
    <lineage>
        <taxon>Eukaryota</taxon>
        <taxon>Metazoa</taxon>
        <taxon>Chordata</taxon>
        <taxon>Craniata</taxon>
        <taxon>Vertebrata</taxon>
        <taxon>Euteleostomi</taxon>
        <taxon>Mammalia</taxon>
        <taxon>Eutheria</taxon>
        <taxon>Laurasiatheria</taxon>
        <taxon>Artiodactyla</taxon>
        <taxon>Ruminantia</taxon>
        <taxon>Pecora</taxon>
        <taxon>Bovidae</taxon>
        <taxon>Caprinae</taxon>
        <taxon>Capra</taxon>
    </lineage>
</organism>
<evidence type="ECO:0000256" key="1">
    <source>
        <dbReference type="ARBA" id="ARBA00004323"/>
    </source>
</evidence>
<feature type="compositionally biased region" description="Basic and acidic residues" evidence="8">
    <location>
        <begin position="137"/>
        <end position="146"/>
    </location>
</feature>
<dbReference type="AlphaFoldDB" id="A0A8C2QXU2"/>
<dbReference type="InterPro" id="IPR035992">
    <property type="entry name" value="Ricin_B-like_lectins"/>
</dbReference>
<dbReference type="EC" id="2.4.1.-" evidence="7"/>
<evidence type="ECO:0000256" key="2">
    <source>
        <dbReference type="ARBA" id="ARBA00004922"/>
    </source>
</evidence>
<keyword evidence="5 7" id="KW-0333">Golgi apparatus</keyword>
<keyword evidence="6 7" id="KW-1015">Disulfide bond</keyword>
<evidence type="ECO:0000256" key="3">
    <source>
        <dbReference type="ARBA" id="ARBA00012644"/>
    </source>
</evidence>
<keyword evidence="4 7" id="KW-0430">Lectin</keyword>
<dbReference type="GO" id="GO:0004653">
    <property type="term" value="F:polypeptide N-acetylgalactosaminyltransferase activity"/>
    <property type="evidence" value="ECO:0007669"/>
    <property type="project" value="TreeGrafter"/>
</dbReference>
<proteinExistence type="inferred from homology"/>
<dbReference type="Gene3D" id="3.90.550.10">
    <property type="entry name" value="Spore Coat Polysaccharide Biosynthesis Protein SpsA, Chain A"/>
    <property type="match status" value="1"/>
</dbReference>
<dbReference type="SUPFAM" id="SSF50370">
    <property type="entry name" value="Ricin B-like lectins"/>
    <property type="match status" value="1"/>
</dbReference>
<feature type="transmembrane region" description="Helical" evidence="7">
    <location>
        <begin position="20"/>
        <end position="37"/>
    </location>
</feature>
<comment type="pathway">
    <text evidence="2 7">Protein modification; protein glycosylation.</text>
</comment>
<feature type="domain" description="Ricin B lectin" evidence="9">
    <location>
        <begin position="479"/>
        <end position="603"/>
    </location>
</feature>
<keyword evidence="7" id="KW-0812">Transmembrane</keyword>
<keyword evidence="7" id="KW-0328">Glycosyltransferase</keyword>
<dbReference type="GO" id="GO:0006493">
    <property type="term" value="P:protein O-linked glycosylation"/>
    <property type="evidence" value="ECO:0007669"/>
    <property type="project" value="TreeGrafter"/>
</dbReference>
<accession>A0A8C2QXU2</accession>
<comment type="subcellular location">
    <subcellularLocation>
        <location evidence="1 7">Golgi apparatus membrane</location>
        <topology evidence="1 7">Single-pass type II membrane protein</topology>
    </subcellularLocation>
</comment>
<dbReference type="Pfam" id="PF00652">
    <property type="entry name" value="Ricin_B_lectin"/>
    <property type="match status" value="1"/>
</dbReference>
<comment type="cofactor">
    <cofactor evidence="7">
        <name>Mn(2+)</name>
        <dbReference type="ChEBI" id="CHEBI:29035"/>
    </cofactor>
</comment>
<dbReference type="GO" id="GO:0000139">
    <property type="term" value="C:Golgi membrane"/>
    <property type="evidence" value="ECO:0007669"/>
    <property type="project" value="UniProtKB-SubCell"/>
</dbReference>
<evidence type="ECO:0000256" key="4">
    <source>
        <dbReference type="ARBA" id="ARBA00022734"/>
    </source>
</evidence>